<dbReference type="GO" id="GO:0005964">
    <property type="term" value="C:phosphorylase kinase complex"/>
    <property type="evidence" value="ECO:0007669"/>
    <property type="project" value="InterPro"/>
</dbReference>
<sequence length="994" mass="112628">MNAYIVGRSLHESANGATYKVLHRPTGKFYAMRVFDKERMSFDDEIDLRTEIDVLLPLNHPGLLNVHEYFEQDDTVYVMYDLVEGGDLFDRLIQKASYSEKEARDLIKMLLEAIGYCHENNVMHRNLKPENIMLLSIFDSTYIKLTNFIFAASTNHEQTSICGAPDYIAPEILANMTMHSPYNAAVDIWSIGVIAYVLLCGCLPFFGDTQEELFASIQRGIYDFDPPDWAAVSNNAKNFVIQALALDPKHRPGARELLQHPWITDTSITSMPLLGTQGQLRKLSLARKFKAAVHTVKILRSAIVVMVKATVALKKAFCTSSQTSKPSLRRQGSITVPYTEAEEPPSVLFLRKYNISSDILAESKSMVTREATEIATNHKFIIKFYDKDRMTFDEEIDFNRQANILQELNHQSIECMHYFYSESDHYGVLMDHTVGGDLFERIVAKDDGYSEHDARKVVLKLLEALDLCHSKNIVKLVFTFRLSVNMKPESVLLTYKNDDTDIKLSNFSFATKDDSSLTTVCGSFDYVAPEIISNIGQATAVPYDKAVDVWSVGVLTYVILGGYLPFYGNNQESLFRSIRHGEFVFDSPYWDAVTDDAKSIISNMLVVDPKKRATVAQLLNHPWFKVEHVTKTPLTTAKDELRRVLLKRKFRAVIRIVKTAMTLSRLARSSQSREVGFHDKYKLEESIGVDGHGVIYRATTIDSGAPVQAIFYERSKLKESHIADILGEISLLRQLNHPHMIHVLDVFTNDYEGIYLVLEHIQGDDLFDRIVEKDCYSEKEARNLIKALLEAIKYSHDIGVVHSNLRPENIILPKAQDDTWIVLTNFGRSNRATRASIDYVAPEALFRVIHLEDDGKTYYEKPVDIWAIGVITYVLLCGYLPFHGINQFDLFKHIKRGKFVFDEPYWDAISSEAKSFISKCLVVDHSLRATANDLLNHAWITAYNVPSTNLPVGNELRRLNARRKLKGVFSAVKTSVAFGRLFSSKSSADSAATA</sequence>
<dbReference type="GO" id="GO:0004689">
    <property type="term" value="F:phosphorylase kinase activity"/>
    <property type="evidence" value="ECO:0007669"/>
    <property type="project" value="InterPro"/>
</dbReference>
<dbReference type="InterPro" id="IPR000719">
    <property type="entry name" value="Prot_kinase_dom"/>
</dbReference>
<feature type="domain" description="Protein kinase" evidence="6">
    <location>
        <begin position="4"/>
        <end position="263"/>
    </location>
</feature>
<evidence type="ECO:0000256" key="4">
    <source>
        <dbReference type="ARBA" id="ARBA00022777"/>
    </source>
</evidence>
<dbReference type="GO" id="GO:0005524">
    <property type="term" value="F:ATP binding"/>
    <property type="evidence" value="ECO:0007669"/>
    <property type="project" value="UniProtKB-KW"/>
</dbReference>
<dbReference type="InterPro" id="IPR002291">
    <property type="entry name" value="Phosph_kin_gamma"/>
</dbReference>
<dbReference type="GO" id="GO:0005516">
    <property type="term" value="F:calmodulin binding"/>
    <property type="evidence" value="ECO:0007669"/>
    <property type="project" value="InterPro"/>
</dbReference>
<keyword evidence="1" id="KW-0723">Serine/threonine-protein kinase</keyword>
<dbReference type="Gene3D" id="1.10.510.10">
    <property type="entry name" value="Transferase(Phosphotransferase) domain 1"/>
    <property type="match status" value="3"/>
</dbReference>
<organism evidence="7 8">
    <name type="scientific">Thraustotheca clavata</name>
    <dbReference type="NCBI Taxonomy" id="74557"/>
    <lineage>
        <taxon>Eukaryota</taxon>
        <taxon>Sar</taxon>
        <taxon>Stramenopiles</taxon>
        <taxon>Oomycota</taxon>
        <taxon>Saprolegniomycetes</taxon>
        <taxon>Saprolegniales</taxon>
        <taxon>Achlyaceae</taxon>
        <taxon>Thraustotheca</taxon>
    </lineage>
</organism>
<comment type="caution">
    <text evidence="7">The sequence shown here is derived from an EMBL/GenBank/DDBJ whole genome shotgun (WGS) entry which is preliminary data.</text>
</comment>
<evidence type="ECO:0000256" key="5">
    <source>
        <dbReference type="ARBA" id="ARBA00022840"/>
    </source>
</evidence>
<dbReference type="SUPFAM" id="SSF56112">
    <property type="entry name" value="Protein kinase-like (PK-like)"/>
    <property type="match status" value="3"/>
</dbReference>
<dbReference type="InterPro" id="IPR011009">
    <property type="entry name" value="Kinase-like_dom_sf"/>
</dbReference>
<dbReference type="OrthoDB" id="541276at2759"/>
<evidence type="ECO:0000313" key="7">
    <source>
        <dbReference type="EMBL" id="OQS05391.1"/>
    </source>
</evidence>
<dbReference type="CDD" id="cd05117">
    <property type="entry name" value="STKc_CAMK"/>
    <property type="match status" value="1"/>
</dbReference>
<keyword evidence="4 7" id="KW-0418">Kinase</keyword>
<dbReference type="SMART" id="SM00220">
    <property type="entry name" value="S_TKc"/>
    <property type="match status" value="3"/>
</dbReference>
<dbReference type="Gene3D" id="3.30.200.20">
    <property type="entry name" value="Phosphorylase Kinase, domain 1"/>
    <property type="match status" value="1"/>
</dbReference>
<name>A0A1W0A5C5_9STRA</name>
<keyword evidence="5" id="KW-0067">ATP-binding</keyword>
<evidence type="ECO:0000259" key="6">
    <source>
        <dbReference type="PROSITE" id="PS50011"/>
    </source>
</evidence>
<evidence type="ECO:0000256" key="3">
    <source>
        <dbReference type="ARBA" id="ARBA00022741"/>
    </source>
</evidence>
<evidence type="ECO:0000256" key="2">
    <source>
        <dbReference type="ARBA" id="ARBA00022679"/>
    </source>
</evidence>
<dbReference type="FunFam" id="1.10.510.10:FF:000571">
    <property type="entry name" value="Maternal embryonic leucine zipper kinase"/>
    <property type="match status" value="2"/>
</dbReference>
<dbReference type="PANTHER" id="PTHR24347">
    <property type="entry name" value="SERINE/THREONINE-PROTEIN KINASE"/>
    <property type="match status" value="1"/>
</dbReference>
<dbReference type="STRING" id="74557.A0A1W0A5C5"/>
<dbReference type="EMBL" id="JNBS01000460">
    <property type="protein sequence ID" value="OQS05391.1"/>
    <property type="molecule type" value="Genomic_DNA"/>
</dbReference>
<dbReference type="PROSITE" id="PS50011">
    <property type="entry name" value="PROTEIN_KINASE_DOM"/>
    <property type="match status" value="3"/>
</dbReference>
<gene>
    <name evidence="7" type="ORF">THRCLA_02462</name>
</gene>
<dbReference type="AlphaFoldDB" id="A0A1W0A5C5"/>
<feature type="domain" description="Protein kinase" evidence="6">
    <location>
        <begin position="681"/>
        <end position="940"/>
    </location>
</feature>
<dbReference type="Proteomes" id="UP000243217">
    <property type="component" value="Unassembled WGS sequence"/>
</dbReference>
<protein>
    <submittedName>
        <fullName evidence="7">Calcium/calmodulin dependent protein kinase</fullName>
    </submittedName>
</protein>
<evidence type="ECO:0000313" key="8">
    <source>
        <dbReference type="Proteomes" id="UP000243217"/>
    </source>
</evidence>
<evidence type="ECO:0000256" key="1">
    <source>
        <dbReference type="ARBA" id="ARBA00022527"/>
    </source>
</evidence>
<proteinExistence type="predicted"/>
<dbReference type="GO" id="GO:0005977">
    <property type="term" value="P:glycogen metabolic process"/>
    <property type="evidence" value="ECO:0007669"/>
    <property type="project" value="InterPro"/>
</dbReference>
<reference evidence="7 8" key="1">
    <citation type="journal article" date="2014" name="Genome Biol. Evol.">
        <title>The secreted proteins of Achlya hypogyna and Thraustotheca clavata identify the ancestral oomycete secretome and reveal gene acquisitions by horizontal gene transfer.</title>
        <authorList>
            <person name="Misner I."/>
            <person name="Blouin N."/>
            <person name="Leonard G."/>
            <person name="Richards T.A."/>
            <person name="Lane C.E."/>
        </authorList>
    </citation>
    <scope>NUCLEOTIDE SEQUENCE [LARGE SCALE GENOMIC DNA]</scope>
    <source>
        <strain evidence="7 8">ATCC 34112</strain>
    </source>
</reference>
<feature type="domain" description="Protein kinase" evidence="6">
    <location>
        <begin position="353"/>
        <end position="624"/>
    </location>
</feature>
<accession>A0A1W0A5C5</accession>
<dbReference type="Pfam" id="PF00069">
    <property type="entry name" value="Pkinase"/>
    <property type="match status" value="3"/>
</dbReference>
<keyword evidence="3" id="KW-0547">Nucleotide-binding</keyword>
<keyword evidence="2" id="KW-0808">Transferase</keyword>
<dbReference type="PRINTS" id="PR01049">
    <property type="entry name" value="PHOSPHBKNASE"/>
</dbReference>
<keyword evidence="8" id="KW-1185">Reference proteome</keyword>